<evidence type="ECO:0000313" key="3">
    <source>
        <dbReference type="Proteomes" id="UP001589628"/>
    </source>
</evidence>
<dbReference type="RefSeq" id="WP_051527540.1">
    <property type="nucleotide sequence ID" value="NZ_JBHLZN010000003.1"/>
</dbReference>
<name>A0ABV5ZC10_9GAMM</name>
<dbReference type="Gene3D" id="2.20.130.10">
    <property type="entry name" value="CAC2371-like domains"/>
    <property type="match status" value="1"/>
</dbReference>
<sequence length="267" mass="30186">MPTPLTASTSTNALYTDLSAYYDLMCLDIDYASQSQCVARLHQLFGNQGRLHLDLACGSGPHIRHFLDQGFSSRGLDLNQPMLDLARKRCPEAQFDCQDMCSFSLDQGQDLITCFLYSLHYSGETTKLQACIQQVHQALNSGGLFCFNSVDKGQIDNHSFARHSVQQPDSELTFTSGWYYRGEGDRQSLRLSIHKQSGEEQHHWQDEHPMVATSFTEMTTLLSPYFDVQLFEHDYQRLLPWQGQTGNAIFVCIKRDAVLSPNASLPC</sequence>
<dbReference type="SUPFAM" id="SSF53335">
    <property type="entry name" value="S-adenosyl-L-methionine-dependent methyltransferases"/>
    <property type="match status" value="1"/>
</dbReference>
<organism evidence="2 3">
    <name type="scientific">Balneatrix alpica</name>
    <dbReference type="NCBI Taxonomy" id="75684"/>
    <lineage>
        <taxon>Bacteria</taxon>
        <taxon>Pseudomonadati</taxon>
        <taxon>Pseudomonadota</taxon>
        <taxon>Gammaproteobacteria</taxon>
        <taxon>Oceanospirillales</taxon>
        <taxon>Balneatrichaceae</taxon>
        <taxon>Balneatrix</taxon>
    </lineage>
</organism>
<keyword evidence="2" id="KW-0808">Transferase</keyword>
<keyword evidence="3" id="KW-1185">Reference proteome</keyword>
<accession>A0ABV5ZC10</accession>
<dbReference type="GO" id="GO:0032259">
    <property type="term" value="P:methylation"/>
    <property type="evidence" value="ECO:0007669"/>
    <property type="project" value="UniProtKB-KW"/>
</dbReference>
<evidence type="ECO:0000259" key="1">
    <source>
        <dbReference type="Pfam" id="PF13649"/>
    </source>
</evidence>
<comment type="caution">
    <text evidence="2">The sequence shown here is derived from an EMBL/GenBank/DDBJ whole genome shotgun (WGS) entry which is preliminary data.</text>
</comment>
<dbReference type="Gene3D" id="3.40.50.150">
    <property type="entry name" value="Vaccinia Virus protein VP39"/>
    <property type="match status" value="1"/>
</dbReference>
<dbReference type="InterPro" id="IPR041698">
    <property type="entry name" value="Methyltransf_25"/>
</dbReference>
<dbReference type="Pfam" id="PF13649">
    <property type="entry name" value="Methyltransf_25"/>
    <property type="match status" value="1"/>
</dbReference>
<reference evidence="2 3" key="1">
    <citation type="submission" date="2024-09" db="EMBL/GenBank/DDBJ databases">
        <authorList>
            <person name="Sun Q."/>
            <person name="Mori K."/>
        </authorList>
    </citation>
    <scope>NUCLEOTIDE SEQUENCE [LARGE SCALE GENOMIC DNA]</scope>
    <source>
        <strain evidence="2 3">ATCC 51285</strain>
    </source>
</reference>
<protein>
    <submittedName>
        <fullName evidence="2">Class I SAM-dependent DNA methyltransferase</fullName>
    </submittedName>
</protein>
<evidence type="ECO:0000313" key="2">
    <source>
        <dbReference type="EMBL" id="MFB9886824.1"/>
    </source>
</evidence>
<proteinExistence type="predicted"/>
<dbReference type="InterPro" id="IPR029063">
    <property type="entry name" value="SAM-dependent_MTases_sf"/>
</dbReference>
<gene>
    <name evidence="2" type="ORF">ACFFLH_10400</name>
</gene>
<dbReference type="Proteomes" id="UP001589628">
    <property type="component" value="Unassembled WGS sequence"/>
</dbReference>
<dbReference type="CDD" id="cd02440">
    <property type="entry name" value="AdoMet_MTases"/>
    <property type="match status" value="1"/>
</dbReference>
<dbReference type="EMBL" id="JBHLZN010000003">
    <property type="protein sequence ID" value="MFB9886824.1"/>
    <property type="molecule type" value="Genomic_DNA"/>
</dbReference>
<dbReference type="GO" id="GO:0008168">
    <property type="term" value="F:methyltransferase activity"/>
    <property type="evidence" value="ECO:0007669"/>
    <property type="project" value="UniProtKB-KW"/>
</dbReference>
<feature type="domain" description="Methyltransferase" evidence="1">
    <location>
        <begin position="53"/>
        <end position="143"/>
    </location>
</feature>
<keyword evidence="2" id="KW-0489">Methyltransferase</keyword>